<keyword evidence="4" id="KW-0472">Membrane</keyword>
<dbReference type="Proteomes" id="UP000285961">
    <property type="component" value="Unassembled WGS sequence"/>
</dbReference>
<dbReference type="PANTHER" id="PTHR30097">
    <property type="entry name" value="CATION EFFLUX SYSTEM PROTEIN CUSB"/>
    <property type="match status" value="1"/>
</dbReference>
<dbReference type="PANTHER" id="PTHR30097:SF15">
    <property type="entry name" value="CATION EFFLUX SYSTEM PROTEIN CUSB"/>
    <property type="match status" value="1"/>
</dbReference>
<dbReference type="NCBIfam" id="TIGR01730">
    <property type="entry name" value="RND_mfp"/>
    <property type="match status" value="1"/>
</dbReference>
<dbReference type="SUPFAM" id="SSF111369">
    <property type="entry name" value="HlyD-like secretion proteins"/>
    <property type="match status" value="1"/>
</dbReference>
<keyword evidence="4" id="KW-0812">Transmembrane</keyword>
<dbReference type="Gene3D" id="2.40.420.20">
    <property type="match status" value="1"/>
</dbReference>
<evidence type="ECO:0000259" key="6">
    <source>
        <dbReference type="Pfam" id="PF19335"/>
    </source>
</evidence>
<evidence type="ECO:0000259" key="8">
    <source>
        <dbReference type="Pfam" id="PF25954"/>
    </source>
</evidence>
<evidence type="ECO:0000256" key="1">
    <source>
        <dbReference type="ARBA" id="ARBA00009477"/>
    </source>
</evidence>
<feature type="domain" description="DUF3347" evidence="5">
    <location>
        <begin position="522"/>
        <end position="609"/>
    </location>
</feature>
<dbReference type="Pfam" id="PF19335">
    <property type="entry name" value="HMBD"/>
    <property type="match status" value="1"/>
</dbReference>
<dbReference type="InterPro" id="IPR006143">
    <property type="entry name" value="RND_pump_MFP"/>
</dbReference>
<dbReference type="GO" id="GO:0060003">
    <property type="term" value="P:copper ion export"/>
    <property type="evidence" value="ECO:0007669"/>
    <property type="project" value="TreeGrafter"/>
</dbReference>
<organism evidence="9 10">
    <name type="scientific">Candidatus Abyssobacteria bacterium SURF_17</name>
    <dbReference type="NCBI Taxonomy" id="2093361"/>
    <lineage>
        <taxon>Bacteria</taxon>
        <taxon>Pseudomonadati</taxon>
        <taxon>Candidatus Hydrogenedentota</taxon>
        <taxon>Candidatus Abyssobacteria</taxon>
    </lineage>
</organism>
<dbReference type="InterPro" id="IPR045800">
    <property type="entry name" value="HMBD"/>
</dbReference>
<keyword evidence="2" id="KW-0813">Transport</keyword>
<evidence type="ECO:0000259" key="7">
    <source>
        <dbReference type="Pfam" id="PF25919"/>
    </source>
</evidence>
<dbReference type="Pfam" id="PF11827">
    <property type="entry name" value="DUF3347"/>
    <property type="match status" value="1"/>
</dbReference>
<comment type="caution">
    <text evidence="9">The sequence shown here is derived from an EMBL/GenBank/DDBJ whole genome shotgun (WGS) entry which is preliminary data.</text>
</comment>
<dbReference type="Gene3D" id="2.40.30.170">
    <property type="match status" value="1"/>
</dbReference>
<feature type="compositionally biased region" description="Basic and acidic residues" evidence="3">
    <location>
        <begin position="1"/>
        <end position="10"/>
    </location>
</feature>
<evidence type="ECO:0000256" key="3">
    <source>
        <dbReference type="SAM" id="MobiDB-lite"/>
    </source>
</evidence>
<dbReference type="GO" id="GO:0016020">
    <property type="term" value="C:membrane"/>
    <property type="evidence" value="ECO:0007669"/>
    <property type="project" value="InterPro"/>
</dbReference>
<evidence type="ECO:0000256" key="2">
    <source>
        <dbReference type="ARBA" id="ARBA00022448"/>
    </source>
</evidence>
<dbReference type="GO" id="GO:0046914">
    <property type="term" value="F:transition metal ion binding"/>
    <property type="evidence" value="ECO:0007669"/>
    <property type="project" value="TreeGrafter"/>
</dbReference>
<feature type="domain" description="Heavy metal binding" evidence="6">
    <location>
        <begin position="76"/>
        <end position="103"/>
    </location>
</feature>
<accession>A0A419ENR4</accession>
<dbReference type="InterPro" id="IPR058792">
    <property type="entry name" value="Beta-barrel_RND_2"/>
</dbReference>
<feature type="domain" description="CusB-like beta-barrel" evidence="8">
    <location>
        <begin position="292"/>
        <end position="364"/>
    </location>
</feature>
<evidence type="ECO:0000256" key="4">
    <source>
        <dbReference type="SAM" id="Phobius"/>
    </source>
</evidence>
<comment type="similarity">
    <text evidence="1">Belongs to the membrane fusion protein (MFP) (TC 8.A.1) family.</text>
</comment>
<reference evidence="9 10" key="1">
    <citation type="journal article" date="2017" name="ISME J.">
        <title>Energy and carbon metabolisms in a deep terrestrial subsurface fluid microbial community.</title>
        <authorList>
            <person name="Momper L."/>
            <person name="Jungbluth S.P."/>
            <person name="Lee M.D."/>
            <person name="Amend J.P."/>
        </authorList>
    </citation>
    <scope>NUCLEOTIDE SEQUENCE [LARGE SCALE GENOMIC DNA]</scope>
    <source>
        <strain evidence="9">SURF_17</strain>
    </source>
</reference>
<feature type="transmembrane region" description="Helical" evidence="4">
    <location>
        <begin position="31"/>
        <end position="51"/>
    </location>
</feature>
<feature type="region of interest" description="Disordered" evidence="3">
    <location>
        <begin position="457"/>
        <end position="507"/>
    </location>
</feature>
<sequence>MSDSELDKSEQVPTETPPPERRAASGKSRKAYFIGLIVAGIILFLLGYFIASGRHETPPSTPAEIKEQEPGQKIRYWTCSMHPQIKLPNPGKCPICYMDLVPVYETTHGEEETDGPKLILSKTARELAEVETSPVEYRPLSLTVRVVGKIDYDETKLANVAAWVGGRIDKLYVNYVGEKVSRGDRLTYVYSPELRTAQEEFLIAHRRWQATSETGDTDEITSALSVKDATRKRLELWGILPTQVEELEQTGKTDDHMTIYAPISGTVITREAFEGQYVDTGERLFSIADLSEVWAQLDAYEIDLEWLRLGQTVKFETDVFPGQIFEGRITFIQPILNEMTRTVKVRVSVPNPGERLKPGMYVRAWVDVELDATGQRRAEGKAIRKPLSIPATAALLTGKRGVVYVEERKDDSVSYVGRQVELGPRAGDYYLVRSGLQEGERVVTRGNFKIDSALQIQAKPSMMKPEGGGSPAGHQHGAPTPQPATEQPAKKFKTPAEHQHSAMTDESQTAGALGLPQMQPTLEAYLALSDELASDNAAQAATAIDSLRDALANVNMEGLGGETPTQFMRLLTPIKQAVPDESPKNIDARRKLLEAVSKPMGEYLRSFGHRFNFSLFEIFCPMAFEGKGAAWHQKDRDIRNPYFGQQMLKCGEVRHEFNAAGKGDIR</sequence>
<dbReference type="InterPro" id="IPR051909">
    <property type="entry name" value="MFP_Cation_Efflux"/>
</dbReference>
<evidence type="ECO:0000313" key="9">
    <source>
        <dbReference type="EMBL" id="RJP64483.1"/>
    </source>
</evidence>
<feature type="domain" description="CusB-like barrel-sandwich hybrid" evidence="7">
    <location>
        <begin position="158"/>
        <end position="288"/>
    </location>
</feature>
<dbReference type="FunFam" id="2.40.30.170:FF:000010">
    <property type="entry name" value="Efflux RND transporter periplasmic adaptor subunit"/>
    <property type="match status" value="1"/>
</dbReference>
<dbReference type="GO" id="GO:0015679">
    <property type="term" value="P:plasma membrane copper ion transport"/>
    <property type="evidence" value="ECO:0007669"/>
    <property type="project" value="TreeGrafter"/>
</dbReference>
<name>A0A419ENR4_9BACT</name>
<dbReference type="Pfam" id="PF25954">
    <property type="entry name" value="Beta-barrel_RND_2"/>
    <property type="match status" value="1"/>
</dbReference>
<evidence type="ECO:0000259" key="5">
    <source>
        <dbReference type="Pfam" id="PF11827"/>
    </source>
</evidence>
<gene>
    <name evidence="9" type="ORF">C4532_19205</name>
</gene>
<protein>
    <submittedName>
        <fullName evidence="9">Efflux RND transporter periplasmic adaptor subunit</fullName>
    </submittedName>
</protein>
<proteinExistence type="inferred from homology"/>
<evidence type="ECO:0000313" key="10">
    <source>
        <dbReference type="Proteomes" id="UP000285961"/>
    </source>
</evidence>
<dbReference type="AlphaFoldDB" id="A0A419ENR4"/>
<feature type="region of interest" description="Disordered" evidence="3">
    <location>
        <begin position="1"/>
        <end position="25"/>
    </location>
</feature>
<dbReference type="InterPro" id="IPR021782">
    <property type="entry name" value="DUF3347"/>
</dbReference>
<keyword evidence="4" id="KW-1133">Transmembrane helix</keyword>
<dbReference type="EMBL" id="QZKI01000139">
    <property type="protein sequence ID" value="RJP64483.1"/>
    <property type="molecule type" value="Genomic_DNA"/>
</dbReference>
<dbReference type="GO" id="GO:0030288">
    <property type="term" value="C:outer membrane-bounded periplasmic space"/>
    <property type="evidence" value="ECO:0007669"/>
    <property type="project" value="TreeGrafter"/>
</dbReference>
<dbReference type="Pfam" id="PF25919">
    <property type="entry name" value="BSH_CusB"/>
    <property type="match status" value="1"/>
</dbReference>
<dbReference type="GO" id="GO:0022857">
    <property type="term" value="F:transmembrane transporter activity"/>
    <property type="evidence" value="ECO:0007669"/>
    <property type="project" value="InterPro"/>
</dbReference>
<dbReference type="InterPro" id="IPR058790">
    <property type="entry name" value="BSH_CusB"/>
</dbReference>